<dbReference type="CDD" id="cd06261">
    <property type="entry name" value="TM_PBP2"/>
    <property type="match status" value="1"/>
</dbReference>
<keyword evidence="10" id="KW-1185">Reference proteome</keyword>
<evidence type="ECO:0000313" key="9">
    <source>
        <dbReference type="EMBL" id="RSX54390.1"/>
    </source>
</evidence>
<comment type="subcellular location">
    <subcellularLocation>
        <location evidence="1 7">Cell membrane</location>
        <topology evidence="1 7">Multi-pass membrane protein</topology>
    </subcellularLocation>
</comment>
<dbReference type="EMBL" id="QXGL01000001">
    <property type="protein sequence ID" value="RSX54390.1"/>
    <property type="molecule type" value="Genomic_DNA"/>
</dbReference>
<dbReference type="GO" id="GO:0055085">
    <property type="term" value="P:transmembrane transport"/>
    <property type="evidence" value="ECO:0007669"/>
    <property type="project" value="InterPro"/>
</dbReference>
<evidence type="ECO:0000256" key="6">
    <source>
        <dbReference type="ARBA" id="ARBA00023136"/>
    </source>
</evidence>
<evidence type="ECO:0000313" key="10">
    <source>
        <dbReference type="Proteomes" id="UP000287533"/>
    </source>
</evidence>
<evidence type="ECO:0000259" key="8">
    <source>
        <dbReference type="PROSITE" id="PS50928"/>
    </source>
</evidence>
<keyword evidence="5 7" id="KW-1133">Transmembrane helix</keyword>
<keyword evidence="2 7" id="KW-0813">Transport</keyword>
<feature type="domain" description="ABC transmembrane type-1" evidence="8">
    <location>
        <begin position="101"/>
        <end position="323"/>
    </location>
</feature>
<keyword evidence="3" id="KW-1003">Cell membrane</keyword>
<feature type="transmembrane region" description="Helical" evidence="7">
    <location>
        <begin position="105"/>
        <end position="126"/>
    </location>
</feature>
<keyword evidence="4 7" id="KW-0812">Transmembrane</keyword>
<comment type="caution">
    <text evidence="9">The sequence shown here is derived from an EMBL/GenBank/DDBJ whole genome shotgun (WGS) entry which is preliminary data.</text>
</comment>
<reference evidence="9 10" key="1">
    <citation type="submission" date="2018-09" db="EMBL/GenBank/DDBJ databases">
        <title>Characterization of the phylogenetic diversity of five novel species belonging to the genus Bifidobacterium.</title>
        <authorList>
            <person name="Lugli G.A."/>
            <person name="Duranti S."/>
            <person name="Milani C."/>
        </authorList>
    </citation>
    <scope>NUCLEOTIDE SEQUENCE [LARGE SCALE GENOMIC DNA]</scope>
    <source>
        <strain evidence="9 10">2034B</strain>
    </source>
</reference>
<feature type="transmembrane region" description="Helical" evidence="7">
    <location>
        <begin position="307"/>
        <end position="326"/>
    </location>
</feature>
<dbReference type="Gene3D" id="1.10.3720.10">
    <property type="entry name" value="MetI-like"/>
    <property type="match status" value="1"/>
</dbReference>
<evidence type="ECO:0000256" key="7">
    <source>
        <dbReference type="RuleBase" id="RU363032"/>
    </source>
</evidence>
<dbReference type="Proteomes" id="UP000287533">
    <property type="component" value="Unassembled WGS sequence"/>
</dbReference>
<organism evidence="9 10">
    <name type="scientific">Bifidobacterium goeldii</name>
    <dbReference type="NCBI Taxonomy" id="2306975"/>
    <lineage>
        <taxon>Bacteria</taxon>
        <taxon>Bacillati</taxon>
        <taxon>Actinomycetota</taxon>
        <taxon>Actinomycetes</taxon>
        <taxon>Bifidobacteriales</taxon>
        <taxon>Bifidobacteriaceae</taxon>
        <taxon>Bifidobacterium</taxon>
    </lineage>
</organism>
<dbReference type="PANTHER" id="PTHR30193">
    <property type="entry name" value="ABC TRANSPORTER PERMEASE PROTEIN"/>
    <property type="match status" value="1"/>
</dbReference>
<accession>A0A430FNH7</accession>
<evidence type="ECO:0000256" key="3">
    <source>
        <dbReference type="ARBA" id="ARBA00022475"/>
    </source>
</evidence>
<dbReference type="OrthoDB" id="4319190at2"/>
<dbReference type="AlphaFoldDB" id="A0A430FNH7"/>
<evidence type="ECO:0000256" key="1">
    <source>
        <dbReference type="ARBA" id="ARBA00004651"/>
    </source>
</evidence>
<feature type="transmembrane region" description="Helical" evidence="7">
    <location>
        <begin position="178"/>
        <end position="197"/>
    </location>
</feature>
<sequence length="376" mass="41175">MSTAKRKAGNEAGASPSFKARLGIFEWKASPYLYVAPFFILFAIVGLFPLFYTAYIATRQYNTLTGDGGVAVCGATCGSDTPSIWANFAWVIHQESFWDALRNSFSIFLLSSVPQIIIALFLAWILNANLKAKTFWRMGVLLPYIVAPSAAGIIFSQIFSDKMGVINVVLTNLGMSPILWHANTFWSHVAIATIVNFRWTGYNTLIFLAALQAIPNDVLEAAVVDGAGAWRTFRSVVLPMLRPTLIFVIITSTIGGLQIFDEPQMFHNGTSGYGGPNRQYLTLSLYLWDMGFNKVTIGQPNLGRAAAVAWLLFLIIVFLAVLNFLITQRLASGGAPKASKEQLAGIKAQQEAEYEIARRSGVEARRAAGIVDGKEN</sequence>
<gene>
    <name evidence="9" type="ORF">D2E25_0698</name>
</gene>
<dbReference type="PROSITE" id="PS50928">
    <property type="entry name" value="ABC_TM1"/>
    <property type="match status" value="1"/>
</dbReference>
<keyword evidence="6 7" id="KW-0472">Membrane</keyword>
<dbReference type="InterPro" id="IPR051393">
    <property type="entry name" value="ABC_transporter_permease"/>
</dbReference>
<feature type="transmembrane region" description="Helical" evidence="7">
    <location>
        <begin position="240"/>
        <end position="260"/>
    </location>
</feature>
<dbReference type="InterPro" id="IPR000515">
    <property type="entry name" value="MetI-like"/>
</dbReference>
<dbReference type="RefSeq" id="WP_125979666.1">
    <property type="nucleotide sequence ID" value="NZ_QXGL01000001.1"/>
</dbReference>
<comment type="similarity">
    <text evidence="7">Belongs to the binding-protein-dependent transport system permease family.</text>
</comment>
<evidence type="ECO:0000256" key="2">
    <source>
        <dbReference type="ARBA" id="ARBA00022448"/>
    </source>
</evidence>
<dbReference type="PANTHER" id="PTHR30193:SF37">
    <property type="entry name" value="INNER MEMBRANE ABC TRANSPORTER PERMEASE PROTEIN YCJO"/>
    <property type="match status" value="1"/>
</dbReference>
<protein>
    <submittedName>
        <fullName evidence="9">ABC transporter permease</fullName>
    </submittedName>
</protein>
<feature type="transmembrane region" description="Helical" evidence="7">
    <location>
        <begin position="31"/>
        <end position="52"/>
    </location>
</feature>
<dbReference type="GO" id="GO:0005886">
    <property type="term" value="C:plasma membrane"/>
    <property type="evidence" value="ECO:0007669"/>
    <property type="project" value="UniProtKB-SubCell"/>
</dbReference>
<proteinExistence type="inferred from homology"/>
<dbReference type="Pfam" id="PF00528">
    <property type="entry name" value="BPD_transp_1"/>
    <property type="match status" value="1"/>
</dbReference>
<name>A0A430FNH7_9BIFI</name>
<dbReference type="InterPro" id="IPR035906">
    <property type="entry name" value="MetI-like_sf"/>
</dbReference>
<evidence type="ECO:0000256" key="5">
    <source>
        <dbReference type="ARBA" id="ARBA00022989"/>
    </source>
</evidence>
<dbReference type="SUPFAM" id="SSF161098">
    <property type="entry name" value="MetI-like"/>
    <property type="match status" value="1"/>
</dbReference>
<evidence type="ECO:0000256" key="4">
    <source>
        <dbReference type="ARBA" id="ARBA00022692"/>
    </source>
</evidence>
<feature type="transmembrane region" description="Helical" evidence="7">
    <location>
        <begin position="138"/>
        <end position="158"/>
    </location>
</feature>